<feature type="transmembrane region" description="Helical" evidence="4">
    <location>
        <begin position="170"/>
        <end position="191"/>
    </location>
</feature>
<comment type="subcellular location">
    <subcellularLocation>
        <location evidence="1">Membrane</location>
        <topology evidence="1">Multi-pass membrane protein</topology>
    </subcellularLocation>
</comment>
<dbReference type="Pfam" id="PF07690">
    <property type="entry name" value="MFS_1"/>
    <property type="match status" value="1"/>
</dbReference>
<dbReference type="AlphaFoldDB" id="A0A8H4VM15"/>
<name>A0A8H4VM15_9AGAR</name>
<dbReference type="GO" id="GO:0022857">
    <property type="term" value="F:transmembrane transporter activity"/>
    <property type="evidence" value="ECO:0007669"/>
    <property type="project" value="InterPro"/>
</dbReference>
<dbReference type="InterPro" id="IPR036259">
    <property type="entry name" value="MFS_trans_sf"/>
</dbReference>
<keyword evidence="4" id="KW-0472">Membrane</keyword>
<evidence type="ECO:0000256" key="3">
    <source>
        <dbReference type="SAM" id="MobiDB-lite"/>
    </source>
</evidence>
<feature type="transmembrane region" description="Helical" evidence="4">
    <location>
        <begin position="315"/>
        <end position="334"/>
    </location>
</feature>
<keyword evidence="4" id="KW-0812">Transmembrane</keyword>
<protein>
    <recommendedName>
        <fullName evidence="5">Major facilitator superfamily (MFS) profile domain-containing protein</fullName>
    </recommendedName>
</protein>
<feature type="transmembrane region" description="Helical" evidence="4">
    <location>
        <begin position="340"/>
        <end position="362"/>
    </location>
</feature>
<dbReference type="PROSITE" id="PS50850">
    <property type="entry name" value="MFS"/>
    <property type="match status" value="1"/>
</dbReference>
<organism evidence="6 7">
    <name type="scientific">Agrocybe pediades</name>
    <dbReference type="NCBI Taxonomy" id="84607"/>
    <lineage>
        <taxon>Eukaryota</taxon>
        <taxon>Fungi</taxon>
        <taxon>Dikarya</taxon>
        <taxon>Basidiomycota</taxon>
        <taxon>Agaricomycotina</taxon>
        <taxon>Agaricomycetes</taxon>
        <taxon>Agaricomycetidae</taxon>
        <taxon>Agaricales</taxon>
        <taxon>Agaricineae</taxon>
        <taxon>Strophariaceae</taxon>
        <taxon>Agrocybe</taxon>
    </lineage>
</organism>
<dbReference type="EMBL" id="JAACJL010000047">
    <property type="protein sequence ID" value="KAF4612794.1"/>
    <property type="molecule type" value="Genomic_DNA"/>
</dbReference>
<comment type="caution">
    <text evidence="6">The sequence shown here is derived from an EMBL/GenBank/DDBJ whole genome shotgun (WGS) entry which is preliminary data.</text>
</comment>
<evidence type="ECO:0000313" key="6">
    <source>
        <dbReference type="EMBL" id="KAF4612794.1"/>
    </source>
</evidence>
<feature type="transmembrane region" description="Helical" evidence="4">
    <location>
        <begin position="108"/>
        <end position="129"/>
    </location>
</feature>
<sequence length="383" mass="41699">MPPLAPHPETSREEVPPLPATEPEIVSVPEAGQRYDGGKDAWATLIGAWLVQFCTYGYVSAFGIYQDYYTKDFLSLHSPSAISWIGSVQLFLQYAPGLLVGHAFDAGYFHHVVALGTFLQIFSMFMLSLAHRNQYYQVFLAQGVGMGFGQSMLFIPSLTIIGHHFKARRALATGIAVSGASVGGVVWPILIHRLRLETSFANMIRLTGALSFVMLLVSNILMKTRTQPARLIGLGNLPKPKIGVVFSDAAYVVSVISAFCINLGIFFPYFYLQLFATNLGVDEARAFYCITVLNGGSALGRLLPSFLADRAGAYNMLLVSLSITCGLAFAMFGLKDFSGVIAFAMCYGFWSGAYVSLIPCLLAQLSISPREQGLVDHRGTEVL</sequence>
<evidence type="ECO:0000259" key="5">
    <source>
        <dbReference type="PROSITE" id="PS50850"/>
    </source>
</evidence>
<keyword evidence="7" id="KW-1185">Reference proteome</keyword>
<feature type="region of interest" description="Disordered" evidence="3">
    <location>
        <begin position="1"/>
        <end position="20"/>
    </location>
</feature>
<dbReference type="InterPro" id="IPR020846">
    <property type="entry name" value="MFS_dom"/>
</dbReference>
<feature type="transmembrane region" description="Helical" evidence="4">
    <location>
        <begin position="203"/>
        <end position="222"/>
    </location>
</feature>
<dbReference type="InterPro" id="IPR011701">
    <property type="entry name" value="MFS"/>
</dbReference>
<dbReference type="Proteomes" id="UP000521872">
    <property type="component" value="Unassembled WGS sequence"/>
</dbReference>
<proteinExistence type="inferred from homology"/>
<dbReference type="Gene3D" id="1.20.1250.20">
    <property type="entry name" value="MFS general substrate transporter like domains"/>
    <property type="match status" value="2"/>
</dbReference>
<feature type="transmembrane region" description="Helical" evidence="4">
    <location>
        <begin position="135"/>
        <end position="158"/>
    </location>
</feature>
<dbReference type="PANTHER" id="PTHR11360">
    <property type="entry name" value="MONOCARBOXYLATE TRANSPORTER"/>
    <property type="match status" value="1"/>
</dbReference>
<feature type="transmembrane region" description="Helical" evidence="4">
    <location>
        <begin position="41"/>
        <end position="61"/>
    </location>
</feature>
<dbReference type="SUPFAM" id="SSF103473">
    <property type="entry name" value="MFS general substrate transporter"/>
    <property type="match status" value="1"/>
</dbReference>
<reference evidence="6 7" key="1">
    <citation type="submission" date="2019-12" db="EMBL/GenBank/DDBJ databases">
        <authorList>
            <person name="Floudas D."/>
            <person name="Bentzer J."/>
            <person name="Ahren D."/>
            <person name="Johansson T."/>
            <person name="Persson P."/>
            <person name="Tunlid A."/>
        </authorList>
    </citation>
    <scope>NUCLEOTIDE SEQUENCE [LARGE SCALE GENOMIC DNA]</scope>
    <source>
        <strain evidence="6 7">CBS 102.39</strain>
    </source>
</reference>
<feature type="transmembrane region" description="Helical" evidence="4">
    <location>
        <begin position="284"/>
        <end position="303"/>
    </location>
</feature>
<accession>A0A8H4VM15</accession>
<dbReference type="PANTHER" id="PTHR11360:SF234">
    <property type="entry name" value="MFS-TYPE TRANSPORTER DBAD-RELATED"/>
    <property type="match status" value="1"/>
</dbReference>
<dbReference type="GO" id="GO:0016020">
    <property type="term" value="C:membrane"/>
    <property type="evidence" value="ECO:0007669"/>
    <property type="project" value="UniProtKB-SubCell"/>
</dbReference>
<feature type="domain" description="Major facilitator superfamily (MFS) profile" evidence="5">
    <location>
        <begin position="250"/>
        <end position="383"/>
    </location>
</feature>
<evidence type="ECO:0000256" key="1">
    <source>
        <dbReference type="ARBA" id="ARBA00004141"/>
    </source>
</evidence>
<evidence type="ECO:0000313" key="7">
    <source>
        <dbReference type="Proteomes" id="UP000521872"/>
    </source>
</evidence>
<gene>
    <name evidence="6" type="ORF">D9613_011747</name>
</gene>
<dbReference type="InterPro" id="IPR050327">
    <property type="entry name" value="Proton-linked_MCT"/>
</dbReference>
<comment type="similarity">
    <text evidence="2">Belongs to the major facilitator superfamily. Monocarboxylate porter (TC 2.A.1.13) family.</text>
</comment>
<feature type="transmembrane region" description="Helical" evidence="4">
    <location>
        <begin position="249"/>
        <end position="272"/>
    </location>
</feature>
<keyword evidence="4" id="KW-1133">Transmembrane helix</keyword>
<evidence type="ECO:0000256" key="2">
    <source>
        <dbReference type="ARBA" id="ARBA00006727"/>
    </source>
</evidence>
<evidence type="ECO:0000256" key="4">
    <source>
        <dbReference type="SAM" id="Phobius"/>
    </source>
</evidence>
<feature type="transmembrane region" description="Helical" evidence="4">
    <location>
        <begin position="81"/>
        <end position="101"/>
    </location>
</feature>